<dbReference type="EC" id="2.8.1.12" evidence="4"/>
<dbReference type="Proteomes" id="UP000008743">
    <property type="component" value="Unassembled WGS sequence"/>
</dbReference>
<dbReference type="AlphaFoldDB" id="A0A0D2X321"/>
<comment type="subunit">
    <text evidence="4">Heterotetramer; composed of 2 small (MOCS2A) and 2 large (MOCS2B) subunits.</text>
</comment>
<comment type="catalytic activity">
    <reaction evidence="4">
        <text>2 [molybdopterin-synthase sulfur-carrier protein]-C-terminal-Gly-aminoethanethioate + cyclic pyranopterin phosphate + H2O = molybdopterin + 2 [molybdopterin-synthase sulfur-carrier protein]-C-terminal Gly-Gly + 2 H(+)</text>
        <dbReference type="Rhea" id="RHEA:26333"/>
        <dbReference type="Rhea" id="RHEA-COMP:12202"/>
        <dbReference type="Rhea" id="RHEA-COMP:19907"/>
        <dbReference type="ChEBI" id="CHEBI:15377"/>
        <dbReference type="ChEBI" id="CHEBI:15378"/>
        <dbReference type="ChEBI" id="CHEBI:58698"/>
        <dbReference type="ChEBI" id="CHEBI:59648"/>
        <dbReference type="ChEBI" id="CHEBI:90778"/>
        <dbReference type="ChEBI" id="CHEBI:232372"/>
        <dbReference type="EC" id="2.8.1.12"/>
    </reaction>
</comment>
<dbReference type="EMBL" id="KE346365">
    <property type="protein sequence ID" value="KJE93549.1"/>
    <property type="molecule type" value="Genomic_DNA"/>
</dbReference>
<keyword evidence="7" id="KW-1185">Reference proteome</keyword>
<dbReference type="GO" id="GO:0030366">
    <property type="term" value="F:molybdopterin synthase activity"/>
    <property type="evidence" value="ECO:0007669"/>
    <property type="project" value="UniProtKB-UniRule"/>
</dbReference>
<dbReference type="InterPro" id="IPR028888">
    <property type="entry name" value="MOCS2B_euk"/>
</dbReference>
<dbReference type="Gene3D" id="3.10.20.30">
    <property type="match status" value="1"/>
</dbReference>
<comment type="subcellular location">
    <subcellularLocation>
        <location evidence="4">Cytoplasm</location>
    </subcellularLocation>
</comment>
<keyword evidence="3 4" id="KW-0501">Molybdenum cofactor biosynthesis</keyword>
<evidence type="ECO:0000256" key="4">
    <source>
        <dbReference type="HAMAP-Rule" id="MF_03052"/>
    </source>
</evidence>
<dbReference type="GO" id="GO:0006777">
    <property type="term" value="P:Mo-molybdopterin cofactor biosynthetic process"/>
    <property type="evidence" value="ECO:0007669"/>
    <property type="project" value="UniProtKB-UniRule"/>
</dbReference>
<dbReference type="SUPFAM" id="SSF54285">
    <property type="entry name" value="MoaD/ThiS"/>
    <property type="match status" value="1"/>
</dbReference>
<dbReference type="InterPro" id="IPR003749">
    <property type="entry name" value="ThiS/MoaD-like"/>
</dbReference>
<evidence type="ECO:0000256" key="3">
    <source>
        <dbReference type="ARBA" id="ARBA00023150"/>
    </source>
</evidence>
<dbReference type="eggNOG" id="KOG3474">
    <property type="taxonomic scope" value="Eukaryota"/>
</dbReference>
<protein>
    <recommendedName>
        <fullName evidence="4">Molybdopterin synthase catalytic subunit</fullName>
        <ecNumber evidence="4">2.8.1.12</ecNumber>
    </recommendedName>
    <alternativeName>
        <fullName evidence="4">Molybdenum cofactor synthesis protein 2 large subunit</fullName>
    </alternativeName>
    <alternativeName>
        <fullName evidence="4">Molybdenum cofactor synthesis protein 2B</fullName>
        <shortName evidence="4">MOCS2B</shortName>
    </alternativeName>
</protein>
<dbReference type="PANTHER" id="PTHR23404">
    <property type="entry name" value="MOLYBDOPTERIN SYNTHASE RELATED"/>
    <property type="match status" value="1"/>
</dbReference>
<organism evidence="6 7">
    <name type="scientific">Capsaspora owczarzaki (strain ATCC 30864)</name>
    <dbReference type="NCBI Taxonomy" id="595528"/>
    <lineage>
        <taxon>Eukaryota</taxon>
        <taxon>Filasterea</taxon>
        <taxon>Capsaspora</taxon>
    </lineage>
</organism>
<gene>
    <name evidence="6" type="ORF">CAOG_004319</name>
</gene>
<accession>A0A0D2X321</accession>
<dbReference type="CDD" id="cd00754">
    <property type="entry name" value="Ubl_MoaD"/>
    <property type="match status" value="1"/>
</dbReference>
<feature type="binding site" evidence="4">
    <location>
        <begin position="264"/>
        <end position="266"/>
    </location>
    <ligand>
        <name>substrate</name>
    </ligand>
</feature>
<sequence length="326" mass="35118">MNPASLPLLERFDPSLSSSSSTPSPATVTVLFFAKSRELVGLSSAVLRLNLHPTATVTARHVLAQVIACFPALQPVSNSVILAVNEEYADLESSISLSAGDELAVIPPFLCHHLFSPSLSPALSFFLSTMAAVITTDEDDRIQTLITADPLDVMMAMRFTQDDSCGAVSLFVGTTRDTFNGRKVVRLEYEAYPSMAEKEMRKIGRTLLQPPHSATKVSLLHRIGLVPVGEASVIIAVSSPHRSNGITAMRYGIDELKATVPIWKKEVYDDGGTSWKANCECGWAGNPQSAPSVPAGSPPDAAQSPTLHQHHSHAHEQHGHAHHPQH</sequence>
<dbReference type="InterPro" id="IPR012675">
    <property type="entry name" value="Beta-grasp_dom_sf"/>
</dbReference>
<dbReference type="UniPathway" id="UPA00344"/>
<evidence type="ECO:0000256" key="2">
    <source>
        <dbReference type="ARBA" id="ARBA00022679"/>
    </source>
</evidence>
<dbReference type="Pfam" id="PF02597">
    <property type="entry name" value="ThiS"/>
    <property type="match status" value="1"/>
</dbReference>
<dbReference type="Gene3D" id="3.90.1170.40">
    <property type="entry name" value="Molybdopterin biosynthesis MoaE subunit"/>
    <property type="match status" value="1"/>
</dbReference>
<dbReference type="eggNOG" id="KOG3307">
    <property type="taxonomic scope" value="Eukaryota"/>
</dbReference>
<feature type="binding site" evidence="4">
    <location>
        <begin position="241"/>
        <end position="242"/>
    </location>
    <ligand>
        <name>substrate</name>
    </ligand>
</feature>
<dbReference type="Pfam" id="PF02391">
    <property type="entry name" value="MoaE"/>
    <property type="match status" value="1"/>
</dbReference>
<comment type="function">
    <text evidence="4">Catalytic subunit of the molybdopterin synthase complex, a complex that catalyzes the conversion of precursor Z into molybdopterin. Acts by mediating the incorporation of 2 sulfur atoms from thiocarboxylated MOCS2A into precursor Z to generate a dithiolene group.</text>
</comment>
<comment type="similarity">
    <text evidence="4">Belongs to the MoaE family. MOCS2B subfamily.</text>
</comment>
<dbReference type="SUPFAM" id="SSF54690">
    <property type="entry name" value="Molybdopterin synthase subunit MoaE"/>
    <property type="match status" value="1"/>
</dbReference>
<evidence type="ECO:0000313" key="6">
    <source>
        <dbReference type="EMBL" id="KJE93549.1"/>
    </source>
</evidence>
<dbReference type="InParanoid" id="A0A0D2X321"/>
<keyword evidence="2 4" id="KW-0808">Transferase</keyword>
<dbReference type="STRING" id="595528.A0A0D2X321"/>
<feature type="region of interest" description="Disordered" evidence="5">
    <location>
        <begin position="287"/>
        <end position="326"/>
    </location>
</feature>
<keyword evidence="1 4" id="KW-0963">Cytoplasm</keyword>
<dbReference type="InterPro" id="IPR003448">
    <property type="entry name" value="Mopterin_biosynth_MoaE"/>
</dbReference>
<name>A0A0D2X321_CAPO3</name>
<evidence type="ECO:0000256" key="5">
    <source>
        <dbReference type="SAM" id="MobiDB-lite"/>
    </source>
</evidence>
<dbReference type="GO" id="GO:1990140">
    <property type="term" value="C:molybdopterin synthase complex"/>
    <property type="evidence" value="ECO:0007669"/>
    <property type="project" value="UniProtKB-UniRule"/>
</dbReference>
<reference evidence="7" key="1">
    <citation type="submission" date="2011-02" db="EMBL/GenBank/DDBJ databases">
        <title>The Genome Sequence of Capsaspora owczarzaki ATCC 30864.</title>
        <authorList>
            <person name="Russ C."/>
            <person name="Cuomo C."/>
            <person name="Burger G."/>
            <person name="Gray M.W."/>
            <person name="Holland P.W.H."/>
            <person name="King N."/>
            <person name="Lang F.B.F."/>
            <person name="Roger A.J."/>
            <person name="Ruiz-Trillo I."/>
            <person name="Young S.K."/>
            <person name="Zeng Q."/>
            <person name="Gargeya S."/>
            <person name="Alvarado L."/>
            <person name="Berlin A."/>
            <person name="Chapman S.B."/>
            <person name="Chen Z."/>
            <person name="Freedman E."/>
            <person name="Gellesch M."/>
            <person name="Goldberg J."/>
            <person name="Griggs A."/>
            <person name="Gujja S."/>
            <person name="Heilman E."/>
            <person name="Heiman D."/>
            <person name="Howarth C."/>
            <person name="Mehta T."/>
            <person name="Neiman D."/>
            <person name="Pearson M."/>
            <person name="Roberts A."/>
            <person name="Saif S."/>
            <person name="Shea T."/>
            <person name="Shenoy N."/>
            <person name="Sisk P."/>
            <person name="Stolte C."/>
            <person name="Sykes S."/>
            <person name="White J."/>
            <person name="Yandava C."/>
            <person name="Haas B."/>
            <person name="Nusbaum C."/>
            <person name="Birren B."/>
        </authorList>
    </citation>
    <scope>NUCLEOTIDE SEQUENCE</scope>
    <source>
        <strain evidence="7">ATCC 30864</strain>
    </source>
</reference>
<dbReference type="FunFam" id="3.90.1170.40:FF:000002">
    <property type="entry name" value="Molybdopterin synthase catalytic subunit"/>
    <property type="match status" value="1"/>
</dbReference>
<dbReference type="InterPro" id="IPR016155">
    <property type="entry name" value="Mopterin_synth/thiamin_S_b"/>
</dbReference>
<evidence type="ECO:0000256" key="1">
    <source>
        <dbReference type="ARBA" id="ARBA00022490"/>
    </source>
</evidence>
<feature type="binding site" evidence="4">
    <location>
        <position position="257"/>
    </location>
    <ligand>
        <name>substrate</name>
    </ligand>
</feature>
<dbReference type="InterPro" id="IPR036563">
    <property type="entry name" value="MoaE_sf"/>
</dbReference>
<comment type="pathway">
    <text evidence="4">Cofactor biosynthesis; molybdopterin biosynthesis.</text>
</comment>
<dbReference type="CDD" id="cd00756">
    <property type="entry name" value="MoaE"/>
    <property type="match status" value="1"/>
</dbReference>
<evidence type="ECO:0000313" key="7">
    <source>
        <dbReference type="Proteomes" id="UP000008743"/>
    </source>
</evidence>
<dbReference type="OrthoDB" id="5531344at2759"/>
<dbReference type="HAMAP" id="MF_03052">
    <property type="entry name" value="MOC2B"/>
    <property type="match status" value="1"/>
</dbReference>
<dbReference type="PhylomeDB" id="A0A0D2X321"/>
<proteinExistence type="inferred from homology"/>